<comment type="caution">
    <text evidence="2">The sequence shown here is derived from an EMBL/GenBank/DDBJ whole genome shotgun (WGS) entry which is preliminary data.</text>
</comment>
<dbReference type="PANTHER" id="PTHR47592">
    <property type="entry name" value="PBF68 PROTEIN"/>
    <property type="match status" value="1"/>
</dbReference>
<sequence length="125" mass="14203">MIFEVNVIGGSEGWWLDIGASRYVYHDLSLFRKYHEVKDKNILLEDHHITKVAGIGEVELKFPSDKTLVLKEDLHTSEIRKNLVFGYLLNKIGFIQTIGSDLFTLTKNTVFVGNGYATDGMLKLN</sequence>
<dbReference type="Pfam" id="PF22936">
    <property type="entry name" value="Pol_BBD"/>
    <property type="match status" value="1"/>
</dbReference>
<dbReference type="EMBL" id="SSTE01005744">
    <property type="protein sequence ID" value="KAA0060124.1"/>
    <property type="molecule type" value="Genomic_DNA"/>
</dbReference>
<evidence type="ECO:0000259" key="1">
    <source>
        <dbReference type="Pfam" id="PF22936"/>
    </source>
</evidence>
<organism evidence="2 3">
    <name type="scientific">Cucumis melo var. makuwa</name>
    <name type="common">Oriental melon</name>
    <dbReference type="NCBI Taxonomy" id="1194695"/>
    <lineage>
        <taxon>Eukaryota</taxon>
        <taxon>Viridiplantae</taxon>
        <taxon>Streptophyta</taxon>
        <taxon>Embryophyta</taxon>
        <taxon>Tracheophyta</taxon>
        <taxon>Spermatophyta</taxon>
        <taxon>Magnoliopsida</taxon>
        <taxon>eudicotyledons</taxon>
        <taxon>Gunneridae</taxon>
        <taxon>Pentapetalae</taxon>
        <taxon>rosids</taxon>
        <taxon>fabids</taxon>
        <taxon>Cucurbitales</taxon>
        <taxon>Cucurbitaceae</taxon>
        <taxon>Benincaseae</taxon>
        <taxon>Cucumis</taxon>
    </lineage>
</organism>
<dbReference type="AlphaFoldDB" id="A0A5A7UYJ1"/>
<proteinExistence type="predicted"/>
<name>A0A5A7UYJ1_CUCMM</name>
<dbReference type="InterPro" id="IPR054722">
    <property type="entry name" value="PolX-like_BBD"/>
</dbReference>
<dbReference type="PANTHER" id="PTHR47592:SF27">
    <property type="entry name" value="OS08G0421700 PROTEIN"/>
    <property type="match status" value="1"/>
</dbReference>
<evidence type="ECO:0000313" key="3">
    <source>
        <dbReference type="Proteomes" id="UP000321393"/>
    </source>
</evidence>
<feature type="domain" description="Retrovirus-related Pol polyprotein from transposon TNT 1-94-like beta-barrel" evidence="1">
    <location>
        <begin position="14"/>
        <end position="92"/>
    </location>
</feature>
<accession>A0A5A7UYJ1</accession>
<evidence type="ECO:0000313" key="2">
    <source>
        <dbReference type="EMBL" id="KAA0060124.1"/>
    </source>
</evidence>
<dbReference type="OrthoDB" id="2596766at2759"/>
<gene>
    <name evidence="2" type="ORF">E6C27_scaffold39G00440</name>
</gene>
<dbReference type="Proteomes" id="UP000321393">
    <property type="component" value="Unassembled WGS sequence"/>
</dbReference>
<reference evidence="2 3" key="1">
    <citation type="submission" date="2019-08" db="EMBL/GenBank/DDBJ databases">
        <title>Draft genome sequences of two oriental melons (Cucumis melo L. var makuwa).</title>
        <authorList>
            <person name="Kwon S.-Y."/>
        </authorList>
    </citation>
    <scope>NUCLEOTIDE SEQUENCE [LARGE SCALE GENOMIC DNA]</scope>
    <source>
        <strain evidence="3">cv. SW 3</strain>
        <tissue evidence="2">Leaf</tissue>
    </source>
</reference>
<protein>
    <submittedName>
        <fullName evidence="2">Polyprotein</fullName>
    </submittedName>
</protein>